<name>A0A4Q1D130_9BACT</name>
<dbReference type="Proteomes" id="UP000290545">
    <property type="component" value="Unassembled WGS sequence"/>
</dbReference>
<dbReference type="InterPro" id="IPR006176">
    <property type="entry name" value="3-OHacyl-CoA_DH_NAD-bd"/>
</dbReference>
<proteinExistence type="predicted"/>
<dbReference type="SUPFAM" id="SSF48179">
    <property type="entry name" value="6-phosphogluconate dehydrogenase C-terminal domain-like"/>
    <property type="match status" value="1"/>
</dbReference>
<dbReference type="PROSITE" id="PS00067">
    <property type="entry name" value="3HCDH"/>
    <property type="match status" value="1"/>
</dbReference>
<feature type="region of interest" description="Disordered" evidence="5">
    <location>
        <begin position="264"/>
        <end position="285"/>
    </location>
</feature>
<evidence type="ECO:0000259" key="7">
    <source>
        <dbReference type="Pfam" id="PF02737"/>
    </source>
</evidence>
<reference evidence="8 9" key="1">
    <citation type="submission" date="2019-01" db="EMBL/GenBank/DDBJ databases">
        <title>Filimonas sp. strain TTM-71.</title>
        <authorList>
            <person name="Chen W.-M."/>
        </authorList>
    </citation>
    <scope>NUCLEOTIDE SEQUENCE [LARGE SCALE GENOMIC DNA]</scope>
    <source>
        <strain evidence="8 9">TTM-71</strain>
    </source>
</reference>
<keyword evidence="1" id="KW-0560">Oxidoreductase</keyword>
<evidence type="ECO:0000313" key="9">
    <source>
        <dbReference type="Proteomes" id="UP000290545"/>
    </source>
</evidence>
<dbReference type="Gene3D" id="1.10.1040.50">
    <property type="match status" value="1"/>
</dbReference>
<feature type="binding site" evidence="4">
    <location>
        <position position="59"/>
    </location>
    <ligand>
        <name>CoA</name>
        <dbReference type="ChEBI" id="CHEBI:57287"/>
    </ligand>
</feature>
<evidence type="ECO:0000313" key="8">
    <source>
        <dbReference type="EMBL" id="RXK80791.1"/>
    </source>
</evidence>
<evidence type="ECO:0000256" key="4">
    <source>
        <dbReference type="PIRSR" id="PIRSR000105-3"/>
    </source>
</evidence>
<feature type="binding site" evidence="3">
    <location>
        <begin position="13"/>
        <end position="18"/>
    </location>
    <ligand>
        <name>NAD(+)</name>
        <dbReference type="ChEBI" id="CHEBI:57540"/>
    </ligand>
</feature>
<dbReference type="GO" id="GO:0006635">
    <property type="term" value="P:fatty acid beta-oxidation"/>
    <property type="evidence" value="ECO:0007669"/>
    <property type="project" value="TreeGrafter"/>
</dbReference>
<dbReference type="PANTHER" id="PTHR48075:SF5">
    <property type="entry name" value="3-HYDROXYBUTYRYL-COA DEHYDROGENASE"/>
    <property type="match status" value="1"/>
</dbReference>
<comment type="caution">
    <text evidence="8">The sequence shown here is derived from an EMBL/GenBank/DDBJ whole genome shotgun (WGS) entry which is preliminary data.</text>
</comment>
<protein>
    <submittedName>
        <fullName evidence="8">3-hydroxybutyryl-CoA dehydrogenase</fullName>
    </submittedName>
</protein>
<evidence type="ECO:0000256" key="3">
    <source>
        <dbReference type="PIRSR" id="PIRSR000105-2"/>
    </source>
</evidence>
<accession>A0A4Q1D130</accession>
<dbReference type="AlphaFoldDB" id="A0A4Q1D130"/>
<keyword evidence="3" id="KW-0520">NAD</keyword>
<feature type="binding site" evidence="4">
    <location>
        <position position="121"/>
    </location>
    <ligand>
        <name>CoA</name>
        <dbReference type="ChEBI" id="CHEBI:57287"/>
    </ligand>
</feature>
<feature type="binding site" evidence="3">
    <location>
        <position position="121"/>
    </location>
    <ligand>
        <name>NAD(+)</name>
        <dbReference type="ChEBI" id="CHEBI:57540"/>
    </ligand>
</feature>
<dbReference type="InterPro" id="IPR008927">
    <property type="entry name" value="6-PGluconate_DH-like_C_sf"/>
</dbReference>
<feature type="site" description="Important for catalytic activity" evidence="2">
    <location>
        <position position="142"/>
    </location>
</feature>
<gene>
    <name evidence="8" type="ORF">ESB13_21765</name>
</gene>
<dbReference type="OrthoDB" id="9771883at2"/>
<feature type="binding site" evidence="3">
    <location>
        <position position="276"/>
    </location>
    <ligand>
        <name>NAD(+)</name>
        <dbReference type="ChEBI" id="CHEBI:57540"/>
    </ligand>
</feature>
<evidence type="ECO:0000259" key="6">
    <source>
        <dbReference type="Pfam" id="PF00725"/>
    </source>
</evidence>
<dbReference type="FunFam" id="3.40.50.720:FF:000009">
    <property type="entry name" value="Fatty oxidation complex, alpha subunit"/>
    <property type="match status" value="1"/>
</dbReference>
<dbReference type="InterPro" id="IPR022694">
    <property type="entry name" value="3-OHacyl-CoA_DH"/>
</dbReference>
<dbReference type="SUPFAM" id="SSF51735">
    <property type="entry name" value="NAD(P)-binding Rossmann-fold domains"/>
    <property type="match status" value="1"/>
</dbReference>
<dbReference type="InterPro" id="IPR006108">
    <property type="entry name" value="3HC_DH_C"/>
</dbReference>
<keyword evidence="9" id="KW-1185">Reference proteome</keyword>
<feature type="binding site" evidence="3">
    <location>
        <position position="36"/>
    </location>
    <ligand>
        <name>NAD(+)</name>
        <dbReference type="ChEBI" id="CHEBI:57540"/>
    </ligand>
</feature>
<feature type="binding site" evidence="3">
    <location>
        <position position="145"/>
    </location>
    <ligand>
        <name>NAD(+)</name>
        <dbReference type="ChEBI" id="CHEBI:57540"/>
    </ligand>
</feature>
<dbReference type="GO" id="GO:0070403">
    <property type="term" value="F:NAD+ binding"/>
    <property type="evidence" value="ECO:0007669"/>
    <property type="project" value="InterPro"/>
</dbReference>
<feature type="binding site" evidence="3">
    <location>
        <position position="99"/>
    </location>
    <ligand>
        <name>NAD(+)</name>
        <dbReference type="ChEBI" id="CHEBI:57540"/>
    </ligand>
</feature>
<feature type="domain" description="3-hydroxyacyl-CoA dehydrogenase NAD binding" evidence="7">
    <location>
        <begin position="9"/>
        <end position="185"/>
    </location>
</feature>
<sequence length="285" mass="30781">MSMRQSTVICVCGAGTMGSGIAQLSAQAGFTTIQFDVSEPMLEKSRQQIIASLDTLVTKGKISSDEKAGTLSRLHFTSDIQSCRADVIIEAIVEKMEIKTTLFTQLAAINSPSTILASNTSSISISSLAAGIPHPERVAGLHFFNPAPVMKLVEIVKGNATSQQTITQLRELAKAMGKTTVVCKDAPGFIVNRVARPYYLEALRLAEQGFTHPAQADRLLEATGFKMGPFKLMDLIGMDVNFAVSNIVWEALGQPPRLKPSALQQQKVSEGNLGRKTGKGFYEYN</sequence>
<dbReference type="InterPro" id="IPR036291">
    <property type="entry name" value="NAD(P)-bd_dom_sf"/>
</dbReference>
<dbReference type="Pfam" id="PF00725">
    <property type="entry name" value="3HCDH"/>
    <property type="match status" value="1"/>
</dbReference>
<evidence type="ECO:0000256" key="1">
    <source>
        <dbReference type="ARBA" id="ARBA00023002"/>
    </source>
</evidence>
<dbReference type="Gene3D" id="3.40.50.720">
    <property type="entry name" value="NAD(P)-binding Rossmann-like Domain"/>
    <property type="match status" value="1"/>
</dbReference>
<dbReference type="InterPro" id="IPR006180">
    <property type="entry name" value="3-OHacyl-CoA_DH_CS"/>
</dbReference>
<dbReference type="GO" id="GO:0008691">
    <property type="term" value="F:3-hydroxybutyryl-CoA dehydrogenase activity"/>
    <property type="evidence" value="ECO:0007669"/>
    <property type="project" value="TreeGrafter"/>
</dbReference>
<dbReference type="Pfam" id="PF02737">
    <property type="entry name" value="3HCDH_N"/>
    <property type="match status" value="1"/>
</dbReference>
<feature type="binding site" evidence="3">
    <location>
        <position position="94"/>
    </location>
    <ligand>
        <name>NAD(+)</name>
        <dbReference type="ChEBI" id="CHEBI:57540"/>
    </ligand>
</feature>
<dbReference type="PIRSF" id="PIRSF000105">
    <property type="entry name" value="HCDH"/>
    <property type="match status" value="1"/>
</dbReference>
<organism evidence="8 9">
    <name type="scientific">Filimonas effusa</name>
    <dbReference type="NCBI Taxonomy" id="2508721"/>
    <lineage>
        <taxon>Bacteria</taxon>
        <taxon>Pseudomonadati</taxon>
        <taxon>Bacteroidota</taxon>
        <taxon>Chitinophagia</taxon>
        <taxon>Chitinophagales</taxon>
        <taxon>Chitinophagaceae</taxon>
        <taxon>Filimonas</taxon>
    </lineage>
</organism>
<feature type="binding site" evidence="4">
    <location>
        <position position="52"/>
    </location>
    <ligand>
        <name>CoA</name>
        <dbReference type="ChEBI" id="CHEBI:57287"/>
    </ligand>
</feature>
<feature type="domain" description="3-hydroxyacyl-CoA dehydrogenase C-terminal" evidence="6">
    <location>
        <begin position="188"/>
        <end position="284"/>
    </location>
</feature>
<evidence type="ECO:0000256" key="2">
    <source>
        <dbReference type="PIRSR" id="PIRSR000105-1"/>
    </source>
</evidence>
<evidence type="ECO:0000256" key="5">
    <source>
        <dbReference type="SAM" id="MobiDB-lite"/>
    </source>
</evidence>
<dbReference type="PANTHER" id="PTHR48075">
    <property type="entry name" value="3-HYDROXYACYL-COA DEHYDROGENASE FAMILY PROTEIN"/>
    <property type="match status" value="1"/>
</dbReference>
<dbReference type="EMBL" id="SDHZ01000005">
    <property type="protein sequence ID" value="RXK80791.1"/>
    <property type="molecule type" value="Genomic_DNA"/>
</dbReference>